<keyword evidence="7" id="KW-0614">Plasmid</keyword>
<comment type="similarity">
    <text evidence="2">Belongs to the fimbrial protein family.</text>
</comment>
<comment type="subcellular location">
    <subcellularLocation>
        <location evidence="1">Fimbrium</location>
    </subcellularLocation>
</comment>
<feature type="chain" id="PRO_5012820107" description="Fimbrial-type adhesion domain-containing protein" evidence="5">
    <location>
        <begin position="21"/>
        <end position="182"/>
    </location>
</feature>
<evidence type="ECO:0000256" key="1">
    <source>
        <dbReference type="ARBA" id="ARBA00004561"/>
    </source>
</evidence>
<gene>
    <name evidence="7" type="ORF">PIMI6_00200</name>
</gene>
<evidence type="ECO:0000256" key="5">
    <source>
        <dbReference type="SAM" id="SignalP"/>
    </source>
</evidence>
<name>A0A1S6XXS2_ENTCL</name>
<dbReference type="AlphaFoldDB" id="A0A1S6XXS2"/>
<geneLocation type="plasmid" evidence="7">
    <name>pIMI-6</name>
</geneLocation>
<evidence type="ECO:0000313" key="7">
    <source>
        <dbReference type="EMBL" id="AQX35143.1"/>
    </source>
</evidence>
<evidence type="ECO:0000259" key="6">
    <source>
        <dbReference type="Pfam" id="PF00419"/>
    </source>
</evidence>
<dbReference type="GO" id="GO:0043709">
    <property type="term" value="P:cell adhesion involved in single-species biofilm formation"/>
    <property type="evidence" value="ECO:0007669"/>
    <property type="project" value="TreeGrafter"/>
</dbReference>
<dbReference type="GO" id="GO:0009289">
    <property type="term" value="C:pilus"/>
    <property type="evidence" value="ECO:0007669"/>
    <property type="project" value="UniProtKB-SubCell"/>
</dbReference>
<dbReference type="SUPFAM" id="SSF49401">
    <property type="entry name" value="Bacterial adhesins"/>
    <property type="match status" value="1"/>
</dbReference>
<feature type="signal peptide" evidence="5">
    <location>
        <begin position="1"/>
        <end position="20"/>
    </location>
</feature>
<keyword evidence="3 5" id="KW-0732">Signal</keyword>
<dbReference type="RefSeq" id="WP_172689063.1">
    <property type="nucleotide sequence ID" value="NZ_KX786187.1"/>
</dbReference>
<dbReference type="InterPro" id="IPR000259">
    <property type="entry name" value="Adhesion_dom_fimbrial"/>
</dbReference>
<dbReference type="PANTHER" id="PTHR33420">
    <property type="entry name" value="FIMBRIAL SUBUNIT ELFA-RELATED"/>
    <property type="match status" value="1"/>
</dbReference>
<feature type="domain" description="Fimbrial-type adhesion" evidence="6">
    <location>
        <begin position="30"/>
        <end position="182"/>
    </location>
</feature>
<reference evidence="7" key="1">
    <citation type="journal article" date="2017" name="Antimicrob. Agents Chemother.">
        <title>Enterobacter cloacae Complex Isolates Harboring blaNMC-A or blaIMI-Type Class A Carbapenemase Genes on Novel Chromosomal Integrative Elements and Plasmids.</title>
        <authorList>
            <person name="Boyd D.A."/>
            <person name="Mataseje L.F."/>
            <person name="Davidson R."/>
            <person name="Delport J.A."/>
            <person name="Fuller J."/>
            <person name="Hoang L."/>
            <person name="Lefebvre B."/>
            <person name="Levett P.N."/>
            <person name="Roscoe D.L."/>
            <person name="Willey B.M."/>
            <person name="Mulvey M.R."/>
        </authorList>
    </citation>
    <scope>NUCLEOTIDE SEQUENCE</scope>
    <source>
        <strain evidence="7">N14-0444</strain>
        <plasmid evidence="7">pIMI-6</plasmid>
    </source>
</reference>
<dbReference type="EMBL" id="KX786187">
    <property type="protein sequence ID" value="AQX35143.1"/>
    <property type="molecule type" value="Genomic_DNA"/>
</dbReference>
<protein>
    <recommendedName>
        <fullName evidence="6">Fimbrial-type adhesion domain-containing protein</fullName>
    </recommendedName>
</protein>
<sequence length="182" mass="18284">MVKLFSIALGMMLFSAVASAASTTVQGGTVHFKGQIVNAACSVSAESSDQTVNLGQYKSSLFTSVGVRSGAIPFNIVLNDCDTLVAQSASVAFSGAVDANDPTVLSTSNLGGGAGGAAAGVGIEISDKQGTVLTPDGSTFSAPNTLITGTNTLIFNARYKSTAAIVTPGEADADATFVMQYQ</sequence>
<dbReference type="InterPro" id="IPR036937">
    <property type="entry name" value="Adhesion_dom_fimbrial_sf"/>
</dbReference>
<dbReference type="NCBIfam" id="NF011741">
    <property type="entry name" value="PRK15194.1"/>
    <property type="match status" value="1"/>
</dbReference>
<dbReference type="InterPro" id="IPR008966">
    <property type="entry name" value="Adhesion_dom_sf"/>
</dbReference>
<evidence type="ECO:0000256" key="4">
    <source>
        <dbReference type="ARBA" id="ARBA00023263"/>
    </source>
</evidence>
<dbReference type="Pfam" id="PF00419">
    <property type="entry name" value="Fimbrial"/>
    <property type="match status" value="1"/>
</dbReference>
<dbReference type="PANTHER" id="PTHR33420:SF12">
    <property type="entry name" value="FIMBRIN-LIKE PROTEIN FIMI-RELATED"/>
    <property type="match status" value="1"/>
</dbReference>
<organism evidence="7">
    <name type="scientific">Enterobacter cloacae</name>
    <dbReference type="NCBI Taxonomy" id="550"/>
    <lineage>
        <taxon>Bacteria</taxon>
        <taxon>Pseudomonadati</taxon>
        <taxon>Pseudomonadota</taxon>
        <taxon>Gammaproteobacteria</taxon>
        <taxon>Enterobacterales</taxon>
        <taxon>Enterobacteriaceae</taxon>
        <taxon>Enterobacter</taxon>
        <taxon>Enterobacter cloacae complex</taxon>
    </lineage>
</organism>
<keyword evidence="4" id="KW-0281">Fimbrium</keyword>
<dbReference type="InterPro" id="IPR050263">
    <property type="entry name" value="Bact_Fimbrial_Adh_Pro"/>
</dbReference>
<accession>A0A1S6XXS2</accession>
<dbReference type="Gene3D" id="2.60.40.1090">
    <property type="entry name" value="Fimbrial-type adhesion domain"/>
    <property type="match status" value="1"/>
</dbReference>
<evidence type="ECO:0000256" key="3">
    <source>
        <dbReference type="ARBA" id="ARBA00022729"/>
    </source>
</evidence>
<evidence type="ECO:0000256" key="2">
    <source>
        <dbReference type="ARBA" id="ARBA00006671"/>
    </source>
</evidence>
<proteinExistence type="inferred from homology"/>